<evidence type="ECO:0000313" key="1">
    <source>
        <dbReference type="EMBL" id="PHN02816.1"/>
    </source>
</evidence>
<gene>
    <name evidence="1" type="ORF">CRP01_30000</name>
</gene>
<proteinExistence type="predicted"/>
<evidence type="ECO:0000313" key="2">
    <source>
        <dbReference type="Proteomes" id="UP000223913"/>
    </source>
</evidence>
<comment type="caution">
    <text evidence="1">The sequence shown here is derived from an EMBL/GenBank/DDBJ whole genome shotgun (WGS) entry which is preliminary data.</text>
</comment>
<dbReference type="Proteomes" id="UP000223913">
    <property type="component" value="Unassembled WGS sequence"/>
</dbReference>
<sequence>MLFEKLAREEPVRNFIEQFPHAYVSQNDFCEGTDCEQSLRDAGINMPVYSKEAAFMRALRQNIVIVEINTTAEVPYLKYRLEGEGKEPRTGTIFI</sequence>
<dbReference type="EMBL" id="PDUD01000036">
    <property type="protein sequence ID" value="PHN02816.1"/>
    <property type="molecule type" value="Genomic_DNA"/>
</dbReference>
<organism evidence="1 2">
    <name type="scientific">Flavilitoribacter nigricans (strain ATCC 23147 / DSM 23189 / NBRC 102662 / NCIMB 1420 / SS-2)</name>
    <name type="common">Lewinella nigricans</name>
    <dbReference type="NCBI Taxonomy" id="1122177"/>
    <lineage>
        <taxon>Bacteria</taxon>
        <taxon>Pseudomonadati</taxon>
        <taxon>Bacteroidota</taxon>
        <taxon>Saprospiria</taxon>
        <taxon>Saprospirales</taxon>
        <taxon>Lewinellaceae</taxon>
        <taxon>Flavilitoribacter</taxon>
    </lineage>
</organism>
<accession>A0A2D0N352</accession>
<keyword evidence="2" id="KW-1185">Reference proteome</keyword>
<reference evidence="1 2" key="1">
    <citation type="submission" date="2017-10" db="EMBL/GenBank/DDBJ databases">
        <title>The draft genome sequence of Lewinella nigricans NBRC 102662.</title>
        <authorList>
            <person name="Wang K."/>
        </authorList>
    </citation>
    <scope>NUCLEOTIDE SEQUENCE [LARGE SCALE GENOMIC DNA]</scope>
    <source>
        <strain evidence="1 2">NBRC 102662</strain>
    </source>
</reference>
<dbReference type="AlphaFoldDB" id="A0A2D0N352"/>
<name>A0A2D0N352_FLAN2</name>
<protein>
    <submittedName>
        <fullName evidence="1">Uncharacterized protein</fullName>
    </submittedName>
</protein>